<proteinExistence type="predicted"/>
<feature type="compositionally biased region" description="Basic and acidic residues" evidence="1">
    <location>
        <begin position="62"/>
        <end position="72"/>
    </location>
</feature>
<name>A0ABN9TQY6_9DINO</name>
<sequence length="277" mass="29710">AYAAPRGGVAVRGRRAPLLGALVGAAGAAAAAAPASGAGLDTLFLEGPGRRSRRARTPSSRSPRERAADSGRLRRTPRGRRSQDVFARDWDTVVKYKPVLNKYKPLFTDYVENVYPGSTPVAAASRIAMRYEMGKFFAAVNGVDQAAQQQNGDVMDKNFADMSLAFDRYVKAGDLYEGQDPIVSTAIFYEGLPSGSLKYISPLSDPPSIKDRILLIAGPDKGKTGMMIGREFAKDAKDEKPVNAYVKFDGGIGEGAGRLQEVKLVPYGFVAKQIATS</sequence>
<feature type="region of interest" description="Disordered" evidence="1">
    <location>
        <begin position="44"/>
        <end position="82"/>
    </location>
</feature>
<evidence type="ECO:0000313" key="2">
    <source>
        <dbReference type="EMBL" id="CAK0848340.1"/>
    </source>
</evidence>
<keyword evidence="3" id="KW-1185">Reference proteome</keyword>
<comment type="caution">
    <text evidence="2">The sequence shown here is derived from an EMBL/GenBank/DDBJ whole genome shotgun (WGS) entry which is preliminary data.</text>
</comment>
<evidence type="ECO:0000256" key="1">
    <source>
        <dbReference type="SAM" id="MobiDB-lite"/>
    </source>
</evidence>
<feature type="non-terminal residue" evidence="2">
    <location>
        <position position="1"/>
    </location>
</feature>
<gene>
    <name evidence="2" type="ORF">PCOR1329_LOCUS41295</name>
</gene>
<protein>
    <submittedName>
        <fullName evidence="2">Uncharacterized protein</fullName>
    </submittedName>
</protein>
<organism evidence="2 3">
    <name type="scientific">Prorocentrum cordatum</name>
    <dbReference type="NCBI Taxonomy" id="2364126"/>
    <lineage>
        <taxon>Eukaryota</taxon>
        <taxon>Sar</taxon>
        <taxon>Alveolata</taxon>
        <taxon>Dinophyceae</taxon>
        <taxon>Prorocentrales</taxon>
        <taxon>Prorocentraceae</taxon>
        <taxon>Prorocentrum</taxon>
    </lineage>
</organism>
<reference evidence="2" key="1">
    <citation type="submission" date="2023-10" db="EMBL/GenBank/DDBJ databases">
        <authorList>
            <person name="Chen Y."/>
            <person name="Shah S."/>
            <person name="Dougan E. K."/>
            <person name="Thang M."/>
            <person name="Chan C."/>
        </authorList>
    </citation>
    <scope>NUCLEOTIDE SEQUENCE [LARGE SCALE GENOMIC DNA]</scope>
</reference>
<dbReference type="EMBL" id="CAUYUJ010014969">
    <property type="protein sequence ID" value="CAK0848340.1"/>
    <property type="molecule type" value="Genomic_DNA"/>
</dbReference>
<dbReference type="Proteomes" id="UP001189429">
    <property type="component" value="Unassembled WGS sequence"/>
</dbReference>
<accession>A0ABN9TQY6</accession>
<evidence type="ECO:0000313" key="3">
    <source>
        <dbReference type="Proteomes" id="UP001189429"/>
    </source>
</evidence>